<dbReference type="OMA" id="WCWFLLL"/>
<dbReference type="InterPro" id="IPR003599">
    <property type="entry name" value="Ig_sub"/>
</dbReference>
<feature type="chain" id="PRO_5025344042" description="Ig-like domain-containing protein" evidence="2">
    <location>
        <begin position="35"/>
        <end position="199"/>
    </location>
</feature>
<accession>A0A669PMQ1</accession>
<evidence type="ECO:0000259" key="3">
    <source>
        <dbReference type="PROSITE" id="PS50835"/>
    </source>
</evidence>
<evidence type="ECO:0000256" key="2">
    <source>
        <dbReference type="SAM" id="SignalP"/>
    </source>
</evidence>
<name>A0A669PMQ1_PHACC</name>
<feature type="domain" description="Ig-like" evidence="3">
    <location>
        <begin position="18"/>
        <end position="120"/>
    </location>
</feature>
<keyword evidence="1" id="KW-1133">Transmembrane helix</keyword>
<feature type="signal peptide" evidence="2">
    <location>
        <begin position="1"/>
        <end position="34"/>
    </location>
</feature>
<feature type="transmembrane region" description="Helical" evidence="1">
    <location>
        <begin position="153"/>
        <end position="175"/>
    </location>
</feature>
<protein>
    <recommendedName>
        <fullName evidence="3">Ig-like domain-containing protein</fullName>
    </recommendedName>
</protein>
<keyword evidence="5" id="KW-1185">Reference proteome</keyword>
<dbReference type="Proteomes" id="UP000472261">
    <property type="component" value="Unplaced"/>
</dbReference>
<dbReference type="PROSITE" id="PS50835">
    <property type="entry name" value="IG_LIKE"/>
    <property type="match status" value="1"/>
</dbReference>
<dbReference type="AlphaFoldDB" id="A0A669PMQ1"/>
<keyword evidence="2" id="KW-0732">Signal</keyword>
<organism evidence="4 5">
    <name type="scientific">Phasianus colchicus</name>
    <name type="common">Common pheasant</name>
    <dbReference type="NCBI Taxonomy" id="9054"/>
    <lineage>
        <taxon>Eukaryota</taxon>
        <taxon>Metazoa</taxon>
        <taxon>Chordata</taxon>
        <taxon>Craniata</taxon>
        <taxon>Vertebrata</taxon>
        <taxon>Euteleostomi</taxon>
        <taxon>Archelosauria</taxon>
        <taxon>Archosauria</taxon>
        <taxon>Dinosauria</taxon>
        <taxon>Saurischia</taxon>
        <taxon>Theropoda</taxon>
        <taxon>Coelurosauria</taxon>
        <taxon>Aves</taxon>
        <taxon>Neognathae</taxon>
        <taxon>Galloanserae</taxon>
        <taxon>Galliformes</taxon>
        <taxon>Phasianidae</taxon>
        <taxon>Phasianinae</taxon>
        <taxon>Phasianus</taxon>
    </lineage>
</organism>
<evidence type="ECO:0000313" key="4">
    <source>
        <dbReference type="Ensembl" id="ENSPCLP00000009454.1"/>
    </source>
</evidence>
<sequence>MFHPWKHARSGWMGSWQPDLRMAALLTAHLLVLQFPEDASVLLNSTVWMLCVFEYPKEENEEPVVYWRKGPSCDNQQSLRSSSGAGRPHIHITKDIFRGFSILKLSNVDKNDSNLYFCDVILTQKTHGKCGNGTKLTVHDFTCKDCVRSEPTWWCWFLLLGYALFVTTVIISFGVSNNFRNKYYRPKDGWHLLMERYYK</sequence>
<dbReference type="InterPro" id="IPR036179">
    <property type="entry name" value="Ig-like_dom_sf"/>
</dbReference>
<keyword evidence="1" id="KW-0472">Membrane</keyword>
<reference evidence="4" key="2">
    <citation type="submission" date="2025-09" db="UniProtKB">
        <authorList>
            <consortium name="Ensembl"/>
        </authorList>
    </citation>
    <scope>IDENTIFICATION</scope>
</reference>
<proteinExistence type="predicted"/>
<dbReference type="SUPFAM" id="SSF48726">
    <property type="entry name" value="Immunoglobulin"/>
    <property type="match status" value="1"/>
</dbReference>
<evidence type="ECO:0000313" key="5">
    <source>
        <dbReference type="Proteomes" id="UP000472261"/>
    </source>
</evidence>
<dbReference type="Ensembl" id="ENSPCLT00000012742.1">
    <property type="protein sequence ID" value="ENSPCLP00000009454.1"/>
    <property type="gene ID" value="ENSPCLG00000007808.1"/>
</dbReference>
<dbReference type="InterPro" id="IPR007110">
    <property type="entry name" value="Ig-like_dom"/>
</dbReference>
<dbReference type="SMART" id="SM00409">
    <property type="entry name" value="IG"/>
    <property type="match status" value="1"/>
</dbReference>
<dbReference type="Pfam" id="PF07686">
    <property type="entry name" value="V-set"/>
    <property type="match status" value="1"/>
</dbReference>
<keyword evidence="1" id="KW-0812">Transmembrane</keyword>
<reference evidence="4" key="1">
    <citation type="submission" date="2025-08" db="UniProtKB">
        <authorList>
            <consortium name="Ensembl"/>
        </authorList>
    </citation>
    <scope>IDENTIFICATION</scope>
</reference>
<evidence type="ECO:0000256" key="1">
    <source>
        <dbReference type="SAM" id="Phobius"/>
    </source>
</evidence>
<dbReference type="Gene3D" id="2.60.40.10">
    <property type="entry name" value="Immunoglobulins"/>
    <property type="match status" value="1"/>
</dbReference>
<dbReference type="InterPro" id="IPR013106">
    <property type="entry name" value="Ig_V-set"/>
</dbReference>
<dbReference type="InterPro" id="IPR013783">
    <property type="entry name" value="Ig-like_fold"/>
</dbReference>